<feature type="domain" description="Trimeric autotransporter adhesin YadA-like head" evidence="1">
    <location>
        <begin position="671"/>
        <end position="692"/>
    </location>
</feature>
<feature type="domain" description="Trimeric autotransporter adhesin YadA-like stalk" evidence="2">
    <location>
        <begin position="439"/>
        <end position="477"/>
    </location>
</feature>
<dbReference type="InterPro" id="IPR024973">
    <property type="entry name" value="ESPR"/>
</dbReference>
<comment type="caution">
    <text evidence="4">The sequence shown here is derived from an EMBL/GenBank/DDBJ whole genome shotgun (WGS) entry which is preliminary data.</text>
</comment>
<dbReference type="Gene3D" id="1.20.5.170">
    <property type="match status" value="6"/>
</dbReference>
<feature type="domain" description="Trimeric autotransporter adhesin YadA-like head" evidence="1">
    <location>
        <begin position="571"/>
        <end position="591"/>
    </location>
</feature>
<dbReference type="Pfam" id="PF05658">
    <property type="entry name" value="YadA_head"/>
    <property type="match status" value="6"/>
</dbReference>
<accession>A0ABX5KWB6</accession>
<reference evidence="4 5" key="1">
    <citation type="submission" date="2018-05" db="EMBL/GenBank/DDBJ databases">
        <title>Genomic Encyclopedia of Type Strains, Phase IV (KMG-V): Genome sequencing to study the core and pangenomes of soil and plant-associated prokaryotes.</title>
        <authorList>
            <person name="Whitman W."/>
        </authorList>
    </citation>
    <scope>NUCLEOTIDE SEQUENCE [LARGE SCALE GENOMIC DNA]</scope>
    <source>
        <strain evidence="4 5">SCZa-39</strain>
    </source>
</reference>
<dbReference type="InterPro" id="IPR008640">
    <property type="entry name" value="Adhesin_Head_dom"/>
</dbReference>
<dbReference type="Pfam" id="PF13018">
    <property type="entry name" value="ESPR"/>
    <property type="match status" value="1"/>
</dbReference>
<gene>
    <name evidence="4" type="ORF">C7402_101668</name>
</gene>
<feature type="domain" description="Trimeric autotransporter adhesin YadA-like head" evidence="1">
    <location>
        <begin position="594"/>
        <end position="620"/>
    </location>
</feature>
<evidence type="ECO:0000259" key="1">
    <source>
        <dbReference type="Pfam" id="PF05658"/>
    </source>
</evidence>
<feature type="domain" description="Trimeric autotransporter adhesin YadA-like stalk" evidence="2">
    <location>
        <begin position="365"/>
        <end position="386"/>
    </location>
</feature>
<dbReference type="Gene3D" id="6.10.250.2040">
    <property type="match status" value="2"/>
</dbReference>
<evidence type="ECO:0000313" key="4">
    <source>
        <dbReference type="EMBL" id="PVX97951.1"/>
    </source>
</evidence>
<dbReference type="Gene3D" id="2.150.10.10">
    <property type="entry name" value="Serralysin-like metalloprotease, C-terminal"/>
    <property type="match status" value="4"/>
</dbReference>
<dbReference type="InterPro" id="IPR011049">
    <property type="entry name" value="Serralysin-like_metalloprot_C"/>
</dbReference>
<dbReference type="RefSeq" id="WP_279635533.1">
    <property type="nucleotide sequence ID" value="NZ_QEOB01000001.1"/>
</dbReference>
<feature type="domain" description="Trimeric autotransporter adhesin YadA-like stalk" evidence="2">
    <location>
        <begin position="783"/>
        <end position="826"/>
    </location>
</feature>
<organism evidence="4 5">
    <name type="scientific">Paraburkholderia unamae</name>
    <dbReference type="NCBI Taxonomy" id="219649"/>
    <lineage>
        <taxon>Bacteria</taxon>
        <taxon>Pseudomonadati</taxon>
        <taxon>Pseudomonadota</taxon>
        <taxon>Betaproteobacteria</taxon>
        <taxon>Burkholderiales</taxon>
        <taxon>Burkholderiaceae</taxon>
        <taxon>Paraburkholderia</taxon>
    </lineage>
</organism>
<feature type="domain" description="Trimeric autotransporter adhesin YadA-like stalk" evidence="2">
    <location>
        <begin position="998"/>
        <end position="1041"/>
    </location>
</feature>
<dbReference type="Pfam" id="PF05662">
    <property type="entry name" value="YadA_stalk"/>
    <property type="match status" value="10"/>
</dbReference>
<feature type="domain" description="Trimeric autotransporter adhesin YadA-like stalk" evidence="2">
    <location>
        <begin position="860"/>
        <end position="902"/>
    </location>
</feature>
<feature type="non-terminal residue" evidence="4">
    <location>
        <position position="1091"/>
    </location>
</feature>
<feature type="domain" description="Trimeric autotransporter adhesin YadA-like head" evidence="1">
    <location>
        <begin position="622"/>
        <end position="642"/>
    </location>
</feature>
<feature type="domain" description="Trimeric autotransporter adhesin YadA-like head" evidence="1">
    <location>
        <begin position="536"/>
        <end position="550"/>
    </location>
</feature>
<feature type="domain" description="Trimeric autotransporter adhesin YadA-like stalk" evidence="2">
    <location>
        <begin position="1059"/>
        <end position="1090"/>
    </location>
</feature>
<evidence type="ECO:0000313" key="5">
    <source>
        <dbReference type="Proteomes" id="UP000245712"/>
    </source>
</evidence>
<feature type="domain" description="Trimeric autotransporter adhesin YadA-like stalk" evidence="2">
    <location>
        <begin position="159"/>
        <end position="199"/>
    </location>
</feature>
<sequence>MNKVYRSVWNESTKTWVAVQENASGRSKSASGSAGLGIDAVVGALTRTNLGRSAMALAVMGAISPAAFAAQEGGTIEECHAGATDGTSIIANMGLQAVGDCYAAGGGLWINGSYQNRAYSGAAVGNQTYMSFNATSGTVLVGAGNGIFLENQTSLTGNKIIALANGAVNSYSQDAVNGSQLYGLGNSVAQAFGSGSSMTSTGSFVAPTYKLGGNSYSNAGDAFTALYGSITNASGNIDAVLYDSTAHNAVTLGGVGKSHVPVALTNVAAGAVNAGSVDAINGSQLYGLASSTASALGGSTTVNANGSISTPSFVLKNGTYNSVGNALAALDVGGSGTDPLAVHYDGTSMTTVTLGGAGSTTPVTVSNVAAGVANTDAVNVKQMHDAVVTGNPYIGGYGGSWNSPSAAKATATYAVALGLGSVANEPNTISVGSSTLTRRITNVGTAKNDNDAVNLGQLNELMGVASTDTQAALKQSNSQMLMAIQNVDNQLQSVNKQVQAVQSTGSTVGASAGSTVGAASGSPYFQANGAGDGSDNANAAADYSVAIGAAATATGALSTAIGASSSAAMSGSTAIGSGATATGQQSLALGSALASATNSLALGNGAIASQNNAVAMGSNARAYGLNSLAFGNTSIANATDSMTFGTMAQVSATATNSIALGRATNVLSGVTDSVALGSSSVADRMNSISVGSANRQRQITYVAKGTASTDAVNVSQLTDAVSVFGSGATVGADGSVVKPAYAISGTTYNNVGDALAALGSAVQYDGTSMNSVTLGGSGHAAVKLTNVANGALNATSLDAVNGQQLNATNTNVSNLAGNVTTINGQITTINGKLADAVIYDSSAHNSVTLGGSGTSHAPVKLTNVANAGLTASSVDAVNGSQLYALGAKTDASGNISNAFVAYDGTSMNTVTLGGSGHAAVKLTNVANGALNATSLDAVNGQQLNATNTNVSNLAGNVTTINGQITAINGKLADAVMYDSSAHNSVTLGGSGTSHAPVKLTNVANAGLTASSVDAVNGSQLYALGAKTDASGNISNAFVAYDDTSMNTVTLGGSGHAAVKLTNVANGALNATSLDAVNGQQLNATNTNVSNL</sequence>
<dbReference type="EMBL" id="QEOB01000001">
    <property type="protein sequence ID" value="PVX97951.1"/>
    <property type="molecule type" value="Genomic_DNA"/>
</dbReference>
<keyword evidence="5" id="KW-1185">Reference proteome</keyword>
<feature type="domain" description="Trimeric autotransporter adhesin YadA-like stalk" evidence="2">
    <location>
        <begin position="698"/>
        <end position="734"/>
    </location>
</feature>
<evidence type="ECO:0000259" key="2">
    <source>
        <dbReference type="Pfam" id="PF05662"/>
    </source>
</evidence>
<feature type="domain" description="Trimeric autotransporter adhesin YadA-like stalk" evidence="2">
    <location>
        <begin position="265"/>
        <end position="306"/>
    </location>
</feature>
<dbReference type="Proteomes" id="UP000245712">
    <property type="component" value="Unassembled WGS sequence"/>
</dbReference>
<dbReference type="InterPro" id="IPR008635">
    <property type="entry name" value="Coiled_stalk_dom"/>
</dbReference>
<feature type="domain" description="Trimeric autotransporter adhesin YadA-like head" evidence="1">
    <location>
        <begin position="409"/>
        <end position="434"/>
    </location>
</feature>
<proteinExistence type="predicted"/>
<protein>
    <submittedName>
        <fullName evidence="4">Trimeric autotransporter adhesin</fullName>
    </submittedName>
</protein>
<feature type="domain" description="ESPR" evidence="3">
    <location>
        <begin position="1"/>
        <end position="38"/>
    </location>
</feature>
<name>A0ABX5KWB6_9BURK</name>
<feature type="domain" description="Trimeric autotransporter adhesin YadA-like stalk" evidence="2">
    <location>
        <begin position="921"/>
        <end position="965"/>
    </location>
</feature>
<dbReference type="SUPFAM" id="SSF101967">
    <property type="entry name" value="Adhesin YadA, collagen-binding domain"/>
    <property type="match status" value="4"/>
</dbReference>
<evidence type="ECO:0000259" key="3">
    <source>
        <dbReference type="Pfam" id="PF13018"/>
    </source>
</evidence>